<gene>
    <name evidence="1" type="ORF">HNP82_001302</name>
</gene>
<dbReference type="RefSeq" id="WP_183772688.1">
    <property type="nucleotide sequence ID" value="NZ_JACHFW010000004.1"/>
</dbReference>
<sequence>MLTEDQKVVLYLFKCALHGQKADPRRLKTEYSSFSWTTVMEIARSHNILPVIFSVSEDVADFVRHPDFPKLTRQVMSMVAGQIQRNQALLELYRAFGKAQVPLPLVMKGIVCRELYGDYADYRPSSDEDLLVAREDFFAVAEVLKEQGFVSDKPGVTPAQLEDLQEVSFFQASSGLLVELHVNAIGHENLWRRGVNESFNNVIAHSRVFCIDDVTFRAMEHTEEFVFLTFHALKHLTCGGVGIRQIGDILLYAEKFYDAIDWDKVWQILEENKGSQFLTDICFIGEKYLGISVKSQGSPCCPGDLLPEIFVSGAFGNSTQEQRTAVHLTGAAVSNGDNTWFGRLHVFMTLIFPGRYDLLNMHPELKEKPWLLPVCWVRRWMRFIRHNRETGGNLAAKSLAIGRRRVRLLKKYGLVSGL</sequence>
<comment type="caution">
    <text evidence="1">The sequence shown here is derived from an EMBL/GenBank/DDBJ whole genome shotgun (WGS) entry which is preliminary data.</text>
</comment>
<evidence type="ECO:0000313" key="2">
    <source>
        <dbReference type="Proteomes" id="UP000543642"/>
    </source>
</evidence>
<dbReference type="Proteomes" id="UP000543642">
    <property type="component" value="Unassembled WGS sequence"/>
</dbReference>
<proteinExistence type="predicted"/>
<accession>A0A7W8M5B8</accession>
<dbReference type="Pfam" id="PF14907">
    <property type="entry name" value="NTP_transf_5"/>
    <property type="match status" value="1"/>
</dbReference>
<dbReference type="InterPro" id="IPR039498">
    <property type="entry name" value="NTP_transf_5"/>
</dbReference>
<protein>
    <recommendedName>
        <fullName evidence="3">Nucleotidyltransferase family protein</fullName>
    </recommendedName>
</protein>
<name>A0A7W8M5B8_9FIRM</name>
<evidence type="ECO:0008006" key="3">
    <source>
        <dbReference type="Google" id="ProtNLM"/>
    </source>
</evidence>
<dbReference type="AlphaFoldDB" id="A0A7W8M5B8"/>
<evidence type="ECO:0000313" key="1">
    <source>
        <dbReference type="EMBL" id="MBB5264191.1"/>
    </source>
</evidence>
<reference evidence="1 2" key="1">
    <citation type="submission" date="2020-08" db="EMBL/GenBank/DDBJ databases">
        <title>Genomic Encyclopedia of Type Strains, Phase IV (KMG-IV): sequencing the most valuable type-strain genomes for metagenomic binning, comparative biology and taxonomic classification.</title>
        <authorList>
            <person name="Goeker M."/>
        </authorList>
    </citation>
    <scope>NUCLEOTIDE SEQUENCE [LARGE SCALE GENOMIC DNA]</scope>
    <source>
        <strain evidence="1 2">DSM 106146</strain>
    </source>
</reference>
<dbReference type="EMBL" id="JACHFW010000004">
    <property type="protein sequence ID" value="MBB5264191.1"/>
    <property type="molecule type" value="Genomic_DNA"/>
</dbReference>
<keyword evidence="2" id="KW-1185">Reference proteome</keyword>
<organism evidence="1 2">
    <name type="scientific">Catenibacillus scindens</name>
    <dbReference type="NCBI Taxonomy" id="673271"/>
    <lineage>
        <taxon>Bacteria</taxon>
        <taxon>Bacillati</taxon>
        <taxon>Bacillota</taxon>
        <taxon>Clostridia</taxon>
        <taxon>Lachnospirales</taxon>
        <taxon>Lachnospiraceae</taxon>
        <taxon>Catenibacillus</taxon>
    </lineage>
</organism>